<dbReference type="PANTHER" id="PTHR13325">
    <property type="entry name" value="PROTEASE M50 MEMBRANE-BOUND TRANSCRIPTION FACTOR SITE 2 PROTEASE"/>
    <property type="match status" value="1"/>
</dbReference>
<accession>A0A518DAH3</accession>
<sequence length="726" mass="78452">MKLAGETKLRARPDLSISQIEGQGPHRYVVKDPVSLEYFHLGAREAFVLEQLAAPKSIDNLQRAYNLAFAPEKISAAAMLRLCSQLHDSSLLLPEGPGSGAPLRKPRPRARDSRGWSFSPLVIRLPGFDPTPLLRVLAPIGAIAFSWAGLAAWLAVALLVGVGVFGRQEALVQEGARLLDLFDPRYAAAAVLAVALAKSWHEIGHGLACRRMGGECHEMGVMLLALAPCLYCDVSDAWSFRSRWRRAVVTLGGVYFELMLATAALAAWLVLTPGFARTLALYVAAVASLSTLLINLNPLMRFDGYYLLSDLWGVPNLHQQARQALLRPLTRWVALDRSAQQPLDAPRGLLAAFALASLVQIVFILCLILWTLHRTLDGWSLRPLGDLLVFGTLAGIGVALVKSLRACFPAVPDGKWPIRVVRLAAALSLVAAGAWWAAGWRMEQTLWAPCRFELASATNLAAPESGRLTPCVAYGQHVRKGDVLARLSNPELELRRLELHGEAAETRARIDGLRPVAQRDAELLSEIALLEIRLHELTRQQATLAREQQALTVASPCDGVVMRPPPRPAPQERDELPGWTGATLDPENAGCWVERGDLLCSIGSGHVQAVLLLDETDSGLVAPQDAVRILADRLPGGTIAGSVAEIGLAAADEDRSRPTASSDVSGEQGLRGALNNDRSYRVLASASGVGPGVQHGALGQARIVTGQETLGQMGLRKLRGMFRFER</sequence>
<dbReference type="RefSeq" id="WP_145283456.1">
    <property type="nucleotide sequence ID" value="NZ_CP036291.1"/>
</dbReference>
<feature type="transmembrane region" description="Helical" evidence="2">
    <location>
        <begin position="349"/>
        <end position="372"/>
    </location>
</feature>
<keyword evidence="2" id="KW-0472">Membrane</keyword>
<evidence type="ECO:0000313" key="4">
    <source>
        <dbReference type="Proteomes" id="UP000317429"/>
    </source>
</evidence>
<dbReference type="OrthoDB" id="9800627at2"/>
<feature type="transmembrane region" description="Helical" evidence="2">
    <location>
        <begin position="248"/>
        <end position="269"/>
    </location>
</feature>
<evidence type="ECO:0000256" key="2">
    <source>
        <dbReference type="SAM" id="Phobius"/>
    </source>
</evidence>
<dbReference type="GO" id="GO:0016020">
    <property type="term" value="C:membrane"/>
    <property type="evidence" value="ECO:0007669"/>
    <property type="project" value="InterPro"/>
</dbReference>
<feature type="transmembrane region" description="Helical" evidence="2">
    <location>
        <begin position="133"/>
        <end position="166"/>
    </location>
</feature>
<evidence type="ECO:0000256" key="1">
    <source>
        <dbReference type="SAM" id="Coils"/>
    </source>
</evidence>
<reference evidence="3 4" key="1">
    <citation type="submission" date="2019-02" db="EMBL/GenBank/DDBJ databases">
        <title>Deep-cultivation of Planctomycetes and their phenomic and genomic characterization uncovers novel biology.</title>
        <authorList>
            <person name="Wiegand S."/>
            <person name="Jogler M."/>
            <person name="Boedeker C."/>
            <person name="Pinto D."/>
            <person name="Vollmers J."/>
            <person name="Rivas-Marin E."/>
            <person name="Kohn T."/>
            <person name="Peeters S.H."/>
            <person name="Heuer A."/>
            <person name="Rast P."/>
            <person name="Oberbeckmann S."/>
            <person name="Bunk B."/>
            <person name="Jeske O."/>
            <person name="Meyerdierks A."/>
            <person name="Storesund J.E."/>
            <person name="Kallscheuer N."/>
            <person name="Luecker S."/>
            <person name="Lage O.M."/>
            <person name="Pohl T."/>
            <person name="Merkel B.J."/>
            <person name="Hornburger P."/>
            <person name="Mueller R.-W."/>
            <person name="Bruemmer F."/>
            <person name="Labrenz M."/>
            <person name="Spormann A.M."/>
            <person name="Op den Camp H."/>
            <person name="Overmann J."/>
            <person name="Amann R."/>
            <person name="Jetten M.S.M."/>
            <person name="Mascher T."/>
            <person name="Medema M.H."/>
            <person name="Devos D.P."/>
            <person name="Kaster A.-K."/>
            <person name="Ovreas L."/>
            <person name="Rohde M."/>
            <person name="Galperin M.Y."/>
            <person name="Jogler C."/>
        </authorList>
    </citation>
    <scope>NUCLEOTIDE SEQUENCE [LARGE SCALE GENOMIC DNA]</scope>
    <source>
        <strain evidence="3 4">Pla175</strain>
    </source>
</reference>
<dbReference type="InterPro" id="IPR001193">
    <property type="entry name" value="MBTPS2"/>
</dbReference>
<proteinExistence type="predicted"/>
<dbReference type="Proteomes" id="UP000317429">
    <property type="component" value="Chromosome"/>
</dbReference>
<feature type="transmembrane region" description="Helical" evidence="2">
    <location>
        <begin position="275"/>
        <end position="296"/>
    </location>
</feature>
<organism evidence="3 4">
    <name type="scientific">Pirellulimonas nuda</name>
    <dbReference type="NCBI Taxonomy" id="2528009"/>
    <lineage>
        <taxon>Bacteria</taxon>
        <taxon>Pseudomonadati</taxon>
        <taxon>Planctomycetota</taxon>
        <taxon>Planctomycetia</taxon>
        <taxon>Pirellulales</taxon>
        <taxon>Lacipirellulaceae</taxon>
        <taxon>Pirellulimonas</taxon>
    </lineage>
</organism>
<dbReference type="PANTHER" id="PTHR13325:SF3">
    <property type="entry name" value="MEMBRANE-BOUND TRANSCRIPTION FACTOR SITE-2 PROTEASE"/>
    <property type="match status" value="1"/>
</dbReference>
<feature type="transmembrane region" description="Helical" evidence="2">
    <location>
        <begin position="387"/>
        <end position="408"/>
    </location>
</feature>
<dbReference type="KEGG" id="pnd:Pla175_18630"/>
<keyword evidence="1" id="KW-0175">Coiled coil</keyword>
<dbReference type="GO" id="GO:0004222">
    <property type="term" value="F:metalloendopeptidase activity"/>
    <property type="evidence" value="ECO:0007669"/>
    <property type="project" value="InterPro"/>
</dbReference>
<evidence type="ECO:0000313" key="3">
    <source>
        <dbReference type="EMBL" id="QDU88485.1"/>
    </source>
</evidence>
<feature type="transmembrane region" description="Helical" evidence="2">
    <location>
        <begin position="420"/>
        <end position="438"/>
    </location>
</feature>
<keyword evidence="2" id="KW-0812">Transmembrane</keyword>
<dbReference type="AlphaFoldDB" id="A0A518DAH3"/>
<dbReference type="GO" id="GO:0005737">
    <property type="term" value="C:cytoplasm"/>
    <property type="evidence" value="ECO:0007669"/>
    <property type="project" value="TreeGrafter"/>
</dbReference>
<dbReference type="GO" id="GO:0031293">
    <property type="term" value="P:membrane protein intracellular domain proteolysis"/>
    <property type="evidence" value="ECO:0007669"/>
    <property type="project" value="TreeGrafter"/>
</dbReference>
<name>A0A518DAH3_9BACT</name>
<keyword evidence="2" id="KW-1133">Transmembrane helix</keyword>
<keyword evidence="4" id="KW-1185">Reference proteome</keyword>
<protein>
    <submittedName>
        <fullName evidence="3">Peptidase family M50</fullName>
    </submittedName>
</protein>
<dbReference type="EMBL" id="CP036291">
    <property type="protein sequence ID" value="QDU88485.1"/>
    <property type="molecule type" value="Genomic_DNA"/>
</dbReference>
<feature type="coiled-coil region" evidence="1">
    <location>
        <begin position="520"/>
        <end position="547"/>
    </location>
</feature>
<gene>
    <name evidence="3" type="ORF">Pla175_18630</name>
</gene>